<keyword evidence="4 9" id="KW-1133">Transmembrane helix</keyword>
<evidence type="ECO:0000256" key="1">
    <source>
        <dbReference type="ARBA" id="ARBA00004141"/>
    </source>
</evidence>
<reference evidence="11" key="2">
    <citation type="submission" date="2018-04" db="EMBL/GenBank/DDBJ databases">
        <title>OnivRS2 (Oryza nivara Reference Sequence Version 2).</title>
        <authorList>
            <person name="Zhang J."/>
            <person name="Kudrna D."/>
            <person name="Lee S."/>
            <person name="Talag J."/>
            <person name="Rajasekar S."/>
            <person name="Welchert J."/>
            <person name="Hsing Y.-I."/>
            <person name="Wing R.A."/>
        </authorList>
    </citation>
    <scope>NUCLEOTIDE SEQUENCE [LARGE SCALE GENOMIC DNA]</scope>
    <source>
        <strain evidence="11">SL10</strain>
    </source>
</reference>
<dbReference type="PANTHER" id="PTHR24186:SF50">
    <property type="entry name" value="ANKYRIN REPEAT-CONTAINING PROTEIN ITN1-LIKE ISOFORM X1"/>
    <property type="match status" value="1"/>
</dbReference>
<dbReference type="GO" id="GO:0005886">
    <property type="term" value="C:plasma membrane"/>
    <property type="evidence" value="ECO:0007669"/>
    <property type="project" value="TreeGrafter"/>
</dbReference>
<dbReference type="Pfam" id="PF12796">
    <property type="entry name" value="Ank_2"/>
    <property type="match status" value="2"/>
</dbReference>
<feature type="domain" description="PGG" evidence="10">
    <location>
        <begin position="839"/>
        <end position="956"/>
    </location>
</feature>
<evidence type="ECO:0000313" key="11">
    <source>
        <dbReference type="EnsemblPlants" id="ONIVA07G12880.1"/>
    </source>
</evidence>
<dbReference type="SUPFAM" id="SSF48403">
    <property type="entry name" value="Ankyrin repeat"/>
    <property type="match status" value="1"/>
</dbReference>
<evidence type="ECO:0000256" key="2">
    <source>
        <dbReference type="ARBA" id="ARBA00022692"/>
    </source>
</evidence>
<protein>
    <recommendedName>
        <fullName evidence="10">PGG domain-containing protein</fullName>
    </recommendedName>
</protein>
<evidence type="ECO:0000256" key="4">
    <source>
        <dbReference type="ARBA" id="ARBA00022989"/>
    </source>
</evidence>
<feature type="domain" description="PGG" evidence="10">
    <location>
        <begin position="528"/>
        <end position="645"/>
    </location>
</feature>
<comment type="subcellular location">
    <subcellularLocation>
        <location evidence="1">Membrane</location>
        <topology evidence="1">Multi-pass membrane protein</topology>
    </subcellularLocation>
</comment>
<dbReference type="InterPro" id="IPR036770">
    <property type="entry name" value="Ankyrin_rpt-contain_sf"/>
</dbReference>
<keyword evidence="6 9" id="KW-0472">Membrane</keyword>
<keyword evidence="3" id="KW-0677">Repeat</keyword>
<dbReference type="PANTHER" id="PTHR24186">
    <property type="entry name" value="PROTEIN PHOSPHATASE 1 REGULATORY SUBUNIT"/>
    <property type="match status" value="1"/>
</dbReference>
<feature type="transmembrane region" description="Helical" evidence="9">
    <location>
        <begin position="895"/>
        <end position="916"/>
    </location>
</feature>
<dbReference type="EnsemblPlants" id="ONIVA07G12880.1">
    <property type="protein sequence ID" value="ONIVA07G12880.1"/>
    <property type="gene ID" value="ONIVA07G12880"/>
</dbReference>
<feature type="region of interest" description="Disordered" evidence="8">
    <location>
        <begin position="74"/>
        <end position="105"/>
    </location>
</feature>
<keyword evidence="12" id="KW-1185">Reference proteome</keyword>
<feature type="transmembrane region" description="Helical" evidence="9">
    <location>
        <begin position="937"/>
        <end position="958"/>
    </location>
</feature>
<evidence type="ECO:0000256" key="6">
    <source>
        <dbReference type="ARBA" id="ARBA00023136"/>
    </source>
</evidence>
<reference evidence="11" key="1">
    <citation type="submission" date="2015-04" db="UniProtKB">
        <authorList>
            <consortium name="EnsemblPlants"/>
        </authorList>
    </citation>
    <scope>IDENTIFICATION</scope>
    <source>
        <strain evidence="11">SL10</strain>
    </source>
</reference>
<accession>A0A0E0I0T4</accession>
<evidence type="ECO:0000256" key="3">
    <source>
        <dbReference type="ARBA" id="ARBA00022737"/>
    </source>
</evidence>
<evidence type="ECO:0000256" key="9">
    <source>
        <dbReference type="SAM" id="Phobius"/>
    </source>
</evidence>
<dbReference type="Proteomes" id="UP000006591">
    <property type="component" value="Chromosome 7"/>
</dbReference>
<dbReference type="eggNOG" id="KOG0504">
    <property type="taxonomic scope" value="Eukaryota"/>
</dbReference>
<keyword evidence="2 9" id="KW-0812">Transmembrane</keyword>
<dbReference type="Pfam" id="PF13962">
    <property type="entry name" value="PGG"/>
    <property type="match status" value="2"/>
</dbReference>
<evidence type="ECO:0000256" key="8">
    <source>
        <dbReference type="SAM" id="MobiDB-lite"/>
    </source>
</evidence>
<name>A0A0E0I0T4_ORYNI</name>
<keyword evidence="5 7" id="KW-0040">ANK repeat</keyword>
<feature type="compositionally biased region" description="Pro residues" evidence="8">
    <location>
        <begin position="74"/>
        <end position="87"/>
    </location>
</feature>
<feature type="transmembrane region" description="Helical" evidence="9">
    <location>
        <begin position="841"/>
        <end position="864"/>
    </location>
</feature>
<dbReference type="InterPro" id="IPR026961">
    <property type="entry name" value="PGG_dom"/>
</dbReference>
<evidence type="ECO:0000256" key="7">
    <source>
        <dbReference type="PROSITE-ProRule" id="PRU00023"/>
    </source>
</evidence>
<sequence>MAVVGGVVVAAAYETDNARPRPGVDPQLLMAARRGDSKLLEEKLVGLNDDRVEAAASEEAVVVVDVVVVDVVPPPPRRTPPPPPPPAAADVIPASSSSLPAAPPPPLDGVTAEGDTLLHVVAECGDGLEFRRCARLIYDTEKRLLDARNGRGDTPLHCAARAGNAEMISFLIDLAAASRDGKAATEAERKVAYLRVHNNRGETALHHAVRAVATAAGRKGGRIEKQLDCIDRLIAEDAELAAIPPPSEKAAASPLYLAISLGEIGIAKHLFVISEGNLSCSGPNGRNVLHAAVSHDQALQALPMVLEWLQNKKLKTADVDMQQLTSQRDKDNGSTPLHLAASMAGLPSEGSKSAGRSATRLLLDANVSTAYQPDNQGRYPIHAAASAGSLEAVKALLQKCPDCATLRDARGRTFLHAAVEKTSLKVINYVLGSPGLSSILNLQDDNGDTALHSAVRLDMPNKEGMMPADVSWSMMPLKTYYAWDPRIKIRNLLCILRAPFGESRGDLFDEKHAKIVVESKRDMENMSENITAAAQVLALFSVLITTLTFASAFTLPGGYRSAGDYGGAAGTPVLARRGSYAFDAFILADALAFICSFVATSFLLYAGVPAHKLEVRLKNINFAYGLMMNSGRCLVVALALGFYVVLLPPVGRTIAIEIGVVMIMVAIVAFTKDSEGRVKPTFITVPVMRNNWKPSQEVVRSFITYFYERYWSFILIFGLPAIHTWAKANDNSNTVAGNSLISSALQFGAIYFDEKYGKNMEKFTSAGLSSNIFFRGVNFNKEREEKKQRKYIQMDKSLRIRKLLWILRAPFGENRGDLFDEKHARIIDESKRDMEKMSENVTAAAQVLALFSVLITTVTFASAFTLPGGYRSAGDDGGAAGTPVLARRGSYAFDAFILADALAFVCSFVATANLLYAGVPAFSFESRFRSINATYGLMMNSGRSLVAALALGLYVVLLPPVGRTIATEIGIVMIMLAIVAFTKDSEGSFNPHETVTTGCETLHYLFVGTFLVLHINIRPPCNSQVGKGKVSRDAYRSTFTLLIHSFRYILICPTNNI</sequence>
<feature type="transmembrane region" description="Helical" evidence="9">
    <location>
        <begin position="650"/>
        <end position="670"/>
    </location>
</feature>
<feature type="compositionally biased region" description="Low complexity" evidence="8">
    <location>
        <begin position="88"/>
        <end position="100"/>
    </location>
</feature>
<dbReference type="SMART" id="SM00248">
    <property type="entry name" value="ANK"/>
    <property type="match status" value="7"/>
</dbReference>
<feature type="transmembrane region" description="Helical" evidence="9">
    <location>
        <begin position="620"/>
        <end position="644"/>
    </location>
</feature>
<proteinExistence type="predicted"/>
<organism evidence="11">
    <name type="scientific">Oryza nivara</name>
    <name type="common">Indian wild rice</name>
    <name type="synonym">Oryza sativa f. spontanea</name>
    <dbReference type="NCBI Taxonomy" id="4536"/>
    <lineage>
        <taxon>Eukaryota</taxon>
        <taxon>Viridiplantae</taxon>
        <taxon>Streptophyta</taxon>
        <taxon>Embryophyta</taxon>
        <taxon>Tracheophyta</taxon>
        <taxon>Spermatophyta</taxon>
        <taxon>Magnoliopsida</taxon>
        <taxon>Liliopsida</taxon>
        <taxon>Poales</taxon>
        <taxon>Poaceae</taxon>
        <taxon>BOP clade</taxon>
        <taxon>Oryzoideae</taxon>
        <taxon>Oryzeae</taxon>
        <taxon>Oryzinae</taxon>
        <taxon>Oryza</taxon>
    </lineage>
</organism>
<feature type="repeat" description="ANK" evidence="7">
    <location>
        <begin position="151"/>
        <end position="176"/>
    </location>
</feature>
<feature type="transmembrane region" description="Helical" evidence="9">
    <location>
        <begin position="584"/>
        <end position="608"/>
    </location>
</feature>
<dbReference type="PROSITE" id="PS50088">
    <property type="entry name" value="ANK_REPEAT"/>
    <property type="match status" value="2"/>
</dbReference>
<feature type="repeat" description="ANK" evidence="7">
    <location>
        <begin position="376"/>
        <end position="399"/>
    </location>
</feature>
<evidence type="ECO:0000259" key="10">
    <source>
        <dbReference type="Pfam" id="PF13962"/>
    </source>
</evidence>
<dbReference type="InterPro" id="IPR002110">
    <property type="entry name" value="Ankyrin_rpt"/>
</dbReference>
<evidence type="ECO:0000313" key="12">
    <source>
        <dbReference type="Proteomes" id="UP000006591"/>
    </source>
</evidence>
<dbReference type="AlphaFoldDB" id="A0A0E0I0T4"/>
<dbReference type="Gramene" id="ONIVA07G12880.1">
    <property type="protein sequence ID" value="ONIVA07G12880.1"/>
    <property type="gene ID" value="ONIVA07G12880"/>
</dbReference>
<dbReference type="STRING" id="4536.A0A0E0I0T4"/>
<evidence type="ECO:0000256" key="5">
    <source>
        <dbReference type="ARBA" id="ARBA00023043"/>
    </source>
</evidence>
<dbReference type="Gene3D" id="1.25.40.20">
    <property type="entry name" value="Ankyrin repeat-containing domain"/>
    <property type="match status" value="1"/>
</dbReference>
<dbReference type="OMA" id="AYETDNA"/>
<dbReference type="PROSITE" id="PS50297">
    <property type="entry name" value="ANK_REP_REGION"/>
    <property type="match status" value="2"/>
</dbReference>
<dbReference type="HOGENOM" id="CLU_000134_36_5_1"/>